<sequence>MSELETPPLGGPALRFPLLSSIALRGGQQDGGASAGPRLERRHLGPFRVAGVLRGVRETIAGALRTRLLP</sequence>
<evidence type="ECO:0000313" key="2">
    <source>
        <dbReference type="Proteomes" id="UP001162501"/>
    </source>
</evidence>
<accession>A0AC59YDH0</accession>
<dbReference type="Proteomes" id="UP001162501">
    <property type="component" value="Chromosome 13"/>
</dbReference>
<evidence type="ECO:0000313" key="1">
    <source>
        <dbReference type="EMBL" id="CAM9603101.1"/>
    </source>
</evidence>
<organism evidence="1 2">
    <name type="scientific">Rangifer tarandus platyrhynchus</name>
    <name type="common">Svalbard reindeer</name>
    <dbReference type="NCBI Taxonomy" id="3082113"/>
    <lineage>
        <taxon>Eukaryota</taxon>
        <taxon>Metazoa</taxon>
        <taxon>Chordata</taxon>
        <taxon>Craniata</taxon>
        <taxon>Vertebrata</taxon>
        <taxon>Euteleostomi</taxon>
        <taxon>Mammalia</taxon>
        <taxon>Eutheria</taxon>
        <taxon>Laurasiatheria</taxon>
        <taxon>Artiodactyla</taxon>
        <taxon>Ruminantia</taxon>
        <taxon>Pecora</taxon>
        <taxon>Cervidae</taxon>
        <taxon>Odocoileinae</taxon>
        <taxon>Rangifer</taxon>
    </lineage>
</organism>
<dbReference type="EMBL" id="OX596097">
    <property type="protein sequence ID" value="CAM9603101.1"/>
    <property type="molecule type" value="Genomic_DNA"/>
</dbReference>
<reference evidence="1" key="2">
    <citation type="submission" date="2025-03" db="EMBL/GenBank/DDBJ databases">
        <authorList>
            <consortium name="ELIXIR-Norway"/>
            <consortium name="Elixir Norway"/>
        </authorList>
    </citation>
    <scope>NUCLEOTIDE SEQUENCE</scope>
</reference>
<reference evidence="1" key="1">
    <citation type="submission" date="2023-05" db="EMBL/GenBank/DDBJ databases">
        <authorList>
            <consortium name="ELIXIR-Norway"/>
        </authorList>
    </citation>
    <scope>NUCLEOTIDE SEQUENCE</scope>
</reference>
<protein>
    <submittedName>
        <fullName evidence="1">Uncharacterized protein</fullName>
    </submittedName>
</protein>
<name>A0AC59YDH0_RANTA</name>
<gene>
    <name evidence="1" type="ORF">MRATA1EN22A_LOCUS4850</name>
</gene>
<proteinExistence type="predicted"/>